<dbReference type="GO" id="GO:0009328">
    <property type="term" value="C:phenylalanine-tRNA ligase complex"/>
    <property type="evidence" value="ECO:0007669"/>
    <property type="project" value="TreeGrafter"/>
</dbReference>
<dbReference type="NCBIfam" id="TIGR00471">
    <property type="entry name" value="pheT_arch"/>
    <property type="match status" value="1"/>
</dbReference>
<evidence type="ECO:0000259" key="13">
    <source>
        <dbReference type="PROSITE" id="PS51483"/>
    </source>
</evidence>
<dbReference type="STRING" id="397948.Cmaq_0607"/>
<dbReference type="Gene3D" id="3.30.56.10">
    <property type="match status" value="2"/>
</dbReference>
<dbReference type="GO" id="GO:0000287">
    <property type="term" value="F:magnesium ion binding"/>
    <property type="evidence" value="ECO:0007669"/>
    <property type="project" value="InterPro"/>
</dbReference>
<dbReference type="GO" id="GO:0003723">
    <property type="term" value="F:RNA binding"/>
    <property type="evidence" value="ECO:0007669"/>
    <property type="project" value="InterPro"/>
</dbReference>
<dbReference type="EC" id="6.1.1.20" evidence="4"/>
<keyword evidence="11" id="KW-0648">Protein biosynthesis</keyword>
<feature type="domain" description="B5" evidence="13">
    <location>
        <begin position="269"/>
        <end position="344"/>
    </location>
</feature>
<protein>
    <recommendedName>
        <fullName evidence="4">phenylalanine--tRNA ligase</fullName>
        <ecNumber evidence="4">6.1.1.20</ecNumber>
    </recommendedName>
</protein>
<dbReference type="SMART" id="SM00874">
    <property type="entry name" value="B5"/>
    <property type="match status" value="1"/>
</dbReference>
<keyword evidence="7" id="KW-0479">Metal-binding</keyword>
<dbReference type="KEGG" id="cma:Cmaq_0607"/>
<dbReference type="InterPro" id="IPR004531">
    <property type="entry name" value="Phe-tRNA-synth_IIc_bsu_arc_euk"/>
</dbReference>
<sequence>MPTIEVSLRDLSSIARVDLTISRLREVVEVLKGEVTEVKGDYAAIELNYDRPDLFSAEGLGRAIGIYLGSRSIPQYSINGPVTRLDITKAPEYRPYAYMAIVRNVELNDEAIRQLFQLQEILHKDYGGDRRLVSIGLYDLDTVKPPFSYVAVKEATYRPLGYSESMTLTDVLKLTEKGRAYSSLVKPGEYPLLIDSEGRVLSFPPILNGEETKITESTRNVLIDVTGIEPGLMKHVLNIMVTSVAERSRNPIIESIEVTGNSSEITPSLKWIKVNVKLRDVEDLLGIRLEANTVINVLTRMGLKASIMGDSIDVLAPPYRIDVHSYVDVIEDVAIGLGYNNLEPNLPPSTHFGIKHPVEYLSGVIRDLLLGMGLQEVVNFNLTSDEVMRNIGLVNFIKLSNPKIRDYSALRSSLIPSLLLTVKINQRLVGKLEAFEVGDVIELKDNEAVTSRRIGILLMGDGYTLTDGLSIVKSLLRALGMSINLRKCSSKPFIPVRAVEVLVNDTSIGCIGEVDPEVLVNLGIEKPTVIGELNIDLMLSILKNIHQ</sequence>
<keyword evidence="10" id="KW-0460">Magnesium</keyword>
<dbReference type="GO" id="GO:0006432">
    <property type="term" value="P:phenylalanyl-tRNA aminoacylation"/>
    <property type="evidence" value="ECO:0007669"/>
    <property type="project" value="InterPro"/>
</dbReference>
<dbReference type="InterPro" id="IPR005147">
    <property type="entry name" value="tRNA_synthase_B5-dom"/>
</dbReference>
<organism evidence="14 15">
    <name type="scientific">Caldivirga maquilingensis (strain ATCC 700844 / DSM 13496 / JCM 10307 / IC-167)</name>
    <dbReference type="NCBI Taxonomy" id="397948"/>
    <lineage>
        <taxon>Archaea</taxon>
        <taxon>Thermoproteota</taxon>
        <taxon>Thermoprotei</taxon>
        <taxon>Thermoproteales</taxon>
        <taxon>Thermoproteaceae</taxon>
        <taxon>Caldivirga</taxon>
    </lineage>
</organism>
<evidence type="ECO:0000256" key="7">
    <source>
        <dbReference type="ARBA" id="ARBA00022723"/>
    </source>
</evidence>
<dbReference type="PANTHER" id="PTHR10947:SF0">
    <property type="entry name" value="PHENYLALANINE--TRNA LIGASE BETA SUBUNIT"/>
    <property type="match status" value="1"/>
</dbReference>
<dbReference type="SMART" id="SM00873">
    <property type="entry name" value="B3_4"/>
    <property type="match status" value="1"/>
</dbReference>
<dbReference type="InterPro" id="IPR045864">
    <property type="entry name" value="aa-tRNA-synth_II/BPL/LPL"/>
</dbReference>
<dbReference type="Proteomes" id="UP000001137">
    <property type="component" value="Chromosome"/>
</dbReference>
<dbReference type="InterPro" id="IPR009061">
    <property type="entry name" value="DNA-bd_dom_put_sf"/>
</dbReference>
<dbReference type="InterPro" id="IPR020825">
    <property type="entry name" value="Phe-tRNA_synthase-like_B3/B4"/>
</dbReference>
<evidence type="ECO:0000256" key="6">
    <source>
        <dbReference type="ARBA" id="ARBA00022598"/>
    </source>
</evidence>
<evidence type="ECO:0000256" key="5">
    <source>
        <dbReference type="ARBA" id="ARBA00022490"/>
    </source>
</evidence>
<evidence type="ECO:0000256" key="3">
    <source>
        <dbReference type="ARBA" id="ARBA00007438"/>
    </source>
</evidence>
<comment type="cofactor">
    <cofactor evidence="1">
        <name>Mg(2+)</name>
        <dbReference type="ChEBI" id="CHEBI:18420"/>
    </cofactor>
</comment>
<dbReference type="SUPFAM" id="SSF55681">
    <property type="entry name" value="Class II aaRS and biotin synthetases"/>
    <property type="match status" value="1"/>
</dbReference>
<comment type="similarity">
    <text evidence="3">Belongs to the phenylalanyl-tRNA synthetase beta subunit family. Type 2 subfamily.</text>
</comment>
<dbReference type="InterPro" id="IPR041616">
    <property type="entry name" value="PheRS_beta_core"/>
</dbReference>
<dbReference type="RefSeq" id="WP_012185668.1">
    <property type="nucleotide sequence ID" value="NC_009954.1"/>
</dbReference>
<dbReference type="PROSITE" id="PS51483">
    <property type="entry name" value="B5"/>
    <property type="match status" value="1"/>
</dbReference>
<name>A8MCE2_CALMQ</name>
<dbReference type="AlphaFoldDB" id="A8MCE2"/>
<evidence type="ECO:0000256" key="12">
    <source>
        <dbReference type="ARBA" id="ARBA00023146"/>
    </source>
</evidence>
<dbReference type="eggNOG" id="arCOG00412">
    <property type="taxonomic scope" value="Archaea"/>
</dbReference>
<dbReference type="GO" id="GO:0004826">
    <property type="term" value="F:phenylalanine-tRNA ligase activity"/>
    <property type="evidence" value="ECO:0007669"/>
    <property type="project" value="UniProtKB-EC"/>
</dbReference>
<dbReference type="Gene3D" id="3.30.930.10">
    <property type="entry name" value="Bira Bifunctional Protein, Domain 2"/>
    <property type="match status" value="1"/>
</dbReference>
<evidence type="ECO:0000256" key="2">
    <source>
        <dbReference type="ARBA" id="ARBA00004496"/>
    </source>
</evidence>
<dbReference type="Pfam" id="PF03484">
    <property type="entry name" value="B5"/>
    <property type="match status" value="1"/>
</dbReference>
<keyword evidence="12 14" id="KW-0030">Aminoacyl-tRNA synthetase</keyword>
<comment type="subcellular location">
    <subcellularLocation>
        <location evidence="2">Cytoplasm</location>
    </subcellularLocation>
</comment>
<gene>
    <name evidence="14" type="ordered locus">Cmaq_0607</name>
</gene>
<dbReference type="CDD" id="cd00769">
    <property type="entry name" value="PheRS_beta_core"/>
    <property type="match status" value="1"/>
</dbReference>
<keyword evidence="9" id="KW-0067">ATP-binding</keyword>
<evidence type="ECO:0000256" key="10">
    <source>
        <dbReference type="ARBA" id="ARBA00022842"/>
    </source>
</evidence>
<evidence type="ECO:0000256" key="11">
    <source>
        <dbReference type="ARBA" id="ARBA00022917"/>
    </source>
</evidence>
<evidence type="ECO:0000256" key="9">
    <source>
        <dbReference type="ARBA" id="ARBA00022840"/>
    </source>
</evidence>
<evidence type="ECO:0000256" key="8">
    <source>
        <dbReference type="ARBA" id="ARBA00022741"/>
    </source>
</evidence>
<dbReference type="GeneID" id="5710026"/>
<dbReference type="PANTHER" id="PTHR10947">
    <property type="entry name" value="PHENYLALANYL-TRNA SYNTHETASE BETA CHAIN AND LEUCINE-RICH REPEAT-CONTAINING PROTEIN 47"/>
    <property type="match status" value="1"/>
</dbReference>
<dbReference type="Pfam" id="PF03483">
    <property type="entry name" value="B3_4"/>
    <property type="match status" value="1"/>
</dbReference>
<dbReference type="GO" id="GO:0005524">
    <property type="term" value="F:ATP binding"/>
    <property type="evidence" value="ECO:0007669"/>
    <property type="project" value="UniProtKB-KW"/>
</dbReference>
<reference evidence="14 15" key="1">
    <citation type="submission" date="2007-10" db="EMBL/GenBank/DDBJ databases">
        <title>Complete sequence of Caldivirga maquilingensis IC-167.</title>
        <authorList>
            <consortium name="US DOE Joint Genome Institute"/>
            <person name="Copeland A."/>
            <person name="Lucas S."/>
            <person name="Lapidus A."/>
            <person name="Barry K."/>
            <person name="Glavina del Rio T."/>
            <person name="Dalin E."/>
            <person name="Tice H."/>
            <person name="Pitluck S."/>
            <person name="Saunders E."/>
            <person name="Brettin T."/>
            <person name="Bruce D."/>
            <person name="Detter J.C."/>
            <person name="Han C."/>
            <person name="Schmutz J."/>
            <person name="Larimer F."/>
            <person name="Land M."/>
            <person name="Hauser L."/>
            <person name="Kyrpides N."/>
            <person name="Ivanova N."/>
            <person name="Biddle J.F."/>
            <person name="Zhang Z."/>
            <person name="Fitz-Gibbon S.T."/>
            <person name="Lowe T.M."/>
            <person name="Saltikov C."/>
            <person name="House C.H."/>
            <person name="Richardson P."/>
        </authorList>
    </citation>
    <scope>NUCLEOTIDE SEQUENCE [LARGE SCALE GENOMIC DNA]</scope>
    <source>
        <strain evidence="15">ATCC 700844 / DSM 13496 / JCM 10307 / IC-167</strain>
    </source>
</reference>
<proteinExistence type="inferred from homology"/>
<keyword evidence="15" id="KW-1185">Reference proteome</keyword>
<keyword evidence="5" id="KW-0963">Cytoplasm</keyword>
<evidence type="ECO:0000313" key="14">
    <source>
        <dbReference type="EMBL" id="ABW01448.1"/>
    </source>
</evidence>
<dbReference type="Pfam" id="PF17759">
    <property type="entry name" value="tRNA_synthFbeta"/>
    <property type="match status" value="1"/>
</dbReference>
<dbReference type="OrthoDB" id="10073at2157"/>
<dbReference type="SUPFAM" id="SSF46955">
    <property type="entry name" value="Putative DNA-binding domain"/>
    <property type="match status" value="2"/>
</dbReference>
<dbReference type="InterPro" id="IPR045060">
    <property type="entry name" value="Phe-tRNA-ligase_IIc_bsu"/>
</dbReference>
<dbReference type="HOGENOM" id="CLU_020279_3_0_2"/>
<keyword evidence="6" id="KW-0436">Ligase</keyword>
<evidence type="ECO:0000256" key="4">
    <source>
        <dbReference type="ARBA" id="ARBA00012814"/>
    </source>
</evidence>
<dbReference type="Gene3D" id="3.50.40.10">
    <property type="entry name" value="Phenylalanyl-trna Synthetase, Chain B, domain 3"/>
    <property type="match status" value="1"/>
</dbReference>
<evidence type="ECO:0000256" key="1">
    <source>
        <dbReference type="ARBA" id="ARBA00001946"/>
    </source>
</evidence>
<accession>A8MCE2</accession>
<evidence type="ECO:0000313" key="15">
    <source>
        <dbReference type="Proteomes" id="UP000001137"/>
    </source>
</evidence>
<dbReference type="EMBL" id="CP000852">
    <property type="protein sequence ID" value="ABW01448.1"/>
    <property type="molecule type" value="Genomic_DNA"/>
</dbReference>
<dbReference type="InterPro" id="IPR005146">
    <property type="entry name" value="B3/B4_tRNA-bd"/>
</dbReference>
<keyword evidence="8" id="KW-0547">Nucleotide-binding</keyword>